<proteinExistence type="predicted"/>
<gene>
    <name evidence="1" type="ORF">CLV41_101482</name>
</gene>
<protein>
    <recommendedName>
        <fullName evidence="3">Phasin protein</fullName>
    </recommendedName>
</protein>
<evidence type="ECO:0000313" key="1">
    <source>
        <dbReference type="EMBL" id="POF34031.1"/>
    </source>
</evidence>
<sequence length="142" mass="15438">MFTASCGPRRLLFIAARHSSHGDTVITKKSNLANDMFSLWFHAPMVIAKRCESMAASAFAGEAHDATEMNRMVFEKAEASIESALAINSTMALQGLAFFRTMSLGQQPDFSSRHGEALAAAAVKPYAKRVRSNERRLNGGKG</sequence>
<organism evidence="1 2">
    <name type="scientific">Roseibium marinum</name>
    <dbReference type="NCBI Taxonomy" id="281252"/>
    <lineage>
        <taxon>Bacteria</taxon>
        <taxon>Pseudomonadati</taxon>
        <taxon>Pseudomonadota</taxon>
        <taxon>Alphaproteobacteria</taxon>
        <taxon>Hyphomicrobiales</taxon>
        <taxon>Stappiaceae</taxon>
        <taxon>Roseibium</taxon>
    </lineage>
</organism>
<dbReference type="EMBL" id="PPCN01000001">
    <property type="protein sequence ID" value="POF34031.1"/>
    <property type="molecule type" value="Genomic_DNA"/>
</dbReference>
<name>A0A2S3V235_9HYPH</name>
<dbReference type="Proteomes" id="UP000236959">
    <property type="component" value="Unassembled WGS sequence"/>
</dbReference>
<accession>A0A2S3V235</accession>
<keyword evidence="2" id="KW-1185">Reference proteome</keyword>
<comment type="caution">
    <text evidence="1">The sequence shown here is derived from an EMBL/GenBank/DDBJ whole genome shotgun (WGS) entry which is preliminary data.</text>
</comment>
<reference evidence="1 2" key="1">
    <citation type="submission" date="2018-01" db="EMBL/GenBank/DDBJ databases">
        <title>Genomic Encyclopedia of Archaeal and Bacterial Type Strains, Phase II (KMG-II): from individual species to whole genera.</title>
        <authorList>
            <person name="Goeker M."/>
        </authorList>
    </citation>
    <scope>NUCLEOTIDE SEQUENCE [LARGE SCALE GENOMIC DNA]</scope>
    <source>
        <strain evidence="1 2">DSM 17023</strain>
    </source>
</reference>
<evidence type="ECO:0000313" key="2">
    <source>
        <dbReference type="Proteomes" id="UP000236959"/>
    </source>
</evidence>
<dbReference type="AlphaFoldDB" id="A0A2S3V235"/>
<evidence type="ECO:0008006" key="3">
    <source>
        <dbReference type="Google" id="ProtNLM"/>
    </source>
</evidence>